<keyword evidence="3" id="KW-1185">Reference proteome</keyword>
<proteinExistence type="predicted"/>
<evidence type="ECO:0000256" key="1">
    <source>
        <dbReference type="SAM" id="SignalP"/>
    </source>
</evidence>
<organism evidence="2 3">
    <name type="scientific">Filimonas effusa</name>
    <dbReference type="NCBI Taxonomy" id="2508721"/>
    <lineage>
        <taxon>Bacteria</taxon>
        <taxon>Pseudomonadati</taxon>
        <taxon>Bacteroidota</taxon>
        <taxon>Chitinophagia</taxon>
        <taxon>Chitinophagales</taxon>
        <taxon>Chitinophagaceae</taxon>
        <taxon>Filimonas</taxon>
    </lineage>
</organism>
<dbReference type="Proteomes" id="UP000290545">
    <property type="component" value="Unassembled WGS sequence"/>
</dbReference>
<evidence type="ECO:0008006" key="4">
    <source>
        <dbReference type="Google" id="ProtNLM"/>
    </source>
</evidence>
<name>A0A4Q1DAM5_9BACT</name>
<keyword evidence="1" id="KW-0732">Signal</keyword>
<comment type="caution">
    <text evidence="2">The sequence shown here is derived from an EMBL/GenBank/DDBJ whole genome shotgun (WGS) entry which is preliminary data.</text>
</comment>
<dbReference type="OrthoDB" id="639821at2"/>
<protein>
    <recommendedName>
        <fullName evidence="4">DUF306 domain-containing protein</fullName>
    </recommendedName>
</protein>
<dbReference type="RefSeq" id="WP_129002211.1">
    <property type="nucleotide sequence ID" value="NZ_SDHZ01000001.1"/>
</dbReference>
<evidence type="ECO:0000313" key="3">
    <source>
        <dbReference type="Proteomes" id="UP000290545"/>
    </source>
</evidence>
<accession>A0A4Q1DAM5</accession>
<dbReference type="EMBL" id="SDHZ01000001">
    <property type="protein sequence ID" value="RXK86462.1"/>
    <property type="molecule type" value="Genomic_DNA"/>
</dbReference>
<feature type="signal peptide" evidence="1">
    <location>
        <begin position="1"/>
        <end position="22"/>
    </location>
</feature>
<gene>
    <name evidence="2" type="ORF">ESB13_06550</name>
</gene>
<reference evidence="2 3" key="1">
    <citation type="submission" date="2019-01" db="EMBL/GenBank/DDBJ databases">
        <title>Filimonas sp. strain TTM-71.</title>
        <authorList>
            <person name="Chen W.-M."/>
        </authorList>
    </citation>
    <scope>NUCLEOTIDE SEQUENCE [LARGE SCALE GENOMIC DNA]</scope>
    <source>
        <strain evidence="2 3">TTM-71</strain>
    </source>
</reference>
<sequence length="304" mass="34713">MKRHYFLLLLCVLMSVATTLQAQTVKGKWYGVGNVNIDGSANNYLCELILEQKGSVVTGEFNYFFRNGYFSNKIKGTYNATKRQLKINFMPMIFYKTVDAAMGVDCMMEGTFTLKASKIETTLSGRFTSDDLHTYSCAPINVKFTKLLKEVPFQQLVETEIEKQAKDTLVRPAESPIQKLQREASIQLNMRTKEIVKELEVSEDSVRIDLYDNGEFDYDTVSVFYNGKLVQHKQLLETRKPITFKVAVDSIAANNDLVMFAENLGTIPPNSALMIITDKDHRYEINLTSTYQKNAAVRLRRKKE</sequence>
<feature type="chain" id="PRO_5020208829" description="DUF306 domain-containing protein" evidence="1">
    <location>
        <begin position="23"/>
        <end position="304"/>
    </location>
</feature>
<dbReference type="AlphaFoldDB" id="A0A4Q1DAM5"/>
<evidence type="ECO:0000313" key="2">
    <source>
        <dbReference type="EMBL" id="RXK86462.1"/>
    </source>
</evidence>